<protein>
    <submittedName>
        <fullName evidence="1">Uncharacterized protein</fullName>
    </submittedName>
</protein>
<accession>A0A6H9YRF0</accession>
<proteinExistence type="predicted"/>
<evidence type="ECO:0000313" key="2">
    <source>
        <dbReference type="Proteomes" id="UP000468735"/>
    </source>
</evidence>
<gene>
    <name evidence="1" type="ORF">F8566_40545</name>
</gene>
<organism evidence="1 2">
    <name type="scientific">Actinomadura rudentiformis</name>
    <dbReference type="NCBI Taxonomy" id="359158"/>
    <lineage>
        <taxon>Bacteria</taxon>
        <taxon>Bacillati</taxon>
        <taxon>Actinomycetota</taxon>
        <taxon>Actinomycetes</taxon>
        <taxon>Streptosporangiales</taxon>
        <taxon>Thermomonosporaceae</taxon>
        <taxon>Actinomadura</taxon>
    </lineage>
</organism>
<dbReference type="EMBL" id="WBMT01000024">
    <property type="protein sequence ID" value="KAB2341870.1"/>
    <property type="molecule type" value="Genomic_DNA"/>
</dbReference>
<name>A0A6H9YRF0_9ACTN</name>
<sequence length="110" mass="12336">MSRGGKNITELAEIPFHGSLGEAFHDYGQELFALGHRWAFELGQAANDAEAAMASLKGHPLLFGVDVRARARRVSKRLRRAQNLAYGLSQEGLRFHQAYVQHFINASDKW</sequence>
<reference evidence="1 2" key="1">
    <citation type="submission" date="2019-09" db="EMBL/GenBank/DDBJ databases">
        <title>Actinomadura physcomitrii sp. nov., a novel actinomycete isolated from moss [Physcomitrium sphaericum (Ludw) Fuernr].</title>
        <authorList>
            <person name="Zhuang X."/>
            <person name="Liu C."/>
        </authorList>
    </citation>
    <scope>NUCLEOTIDE SEQUENCE [LARGE SCALE GENOMIC DNA]</scope>
    <source>
        <strain evidence="1 2">HMC1</strain>
    </source>
</reference>
<evidence type="ECO:0000313" key="1">
    <source>
        <dbReference type="EMBL" id="KAB2341870.1"/>
    </source>
</evidence>
<dbReference type="RefSeq" id="WP_151568042.1">
    <property type="nucleotide sequence ID" value="NZ_WBMT01000024.1"/>
</dbReference>
<dbReference type="AlphaFoldDB" id="A0A6H9YRF0"/>
<dbReference type="OrthoDB" id="3480233at2"/>
<dbReference type="Proteomes" id="UP000468735">
    <property type="component" value="Unassembled WGS sequence"/>
</dbReference>
<keyword evidence="2" id="KW-1185">Reference proteome</keyword>
<comment type="caution">
    <text evidence="1">The sequence shown here is derived from an EMBL/GenBank/DDBJ whole genome shotgun (WGS) entry which is preliminary data.</text>
</comment>